<comment type="similarity">
    <text evidence="2">Belongs to the major facilitator superfamily. MFSD6 family.</text>
</comment>
<evidence type="ECO:0000256" key="5">
    <source>
        <dbReference type="ARBA" id="ARBA00023136"/>
    </source>
</evidence>
<comment type="subcellular location">
    <subcellularLocation>
        <location evidence="1">Membrane</location>
        <topology evidence="1">Multi-pass membrane protein</topology>
    </subcellularLocation>
</comment>
<accession>A0A8X6XJT3</accession>
<comment type="caution">
    <text evidence="9">The sequence shown here is derived from an EMBL/GenBank/DDBJ whole genome shotgun (WGS) entry which is preliminary data.</text>
</comment>
<keyword evidence="5 7" id="KW-0472">Membrane</keyword>
<evidence type="ECO:0000313" key="9">
    <source>
        <dbReference type="EMBL" id="GFY53905.1"/>
    </source>
</evidence>
<organism evidence="9 10">
    <name type="scientific">Trichonephila inaurata madagascariensis</name>
    <dbReference type="NCBI Taxonomy" id="2747483"/>
    <lineage>
        <taxon>Eukaryota</taxon>
        <taxon>Metazoa</taxon>
        <taxon>Ecdysozoa</taxon>
        <taxon>Arthropoda</taxon>
        <taxon>Chelicerata</taxon>
        <taxon>Arachnida</taxon>
        <taxon>Araneae</taxon>
        <taxon>Araneomorphae</taxon>
        <taxon>Entelegynae</taxon>
        <taxon>Araneoidea</taxon>
        <taxon>Nephilidae</taxon>
        <taxon>Trichonephila</taxon>
        <taxon>Trichonephila inaurata</taxon>
    </lineage>
</organism>
<evidence type="ECO:0000259" key="8">
    <source>
        <dbReference type="Pfam" id="PF12832"/>
    </source>
</evidence>
<feature type="transmembrane region" description="Helical" evidence="7">
    <location>
        <begin position="93"/>
        <end position="109"/>
    </location>
</feature>
<keyword evidence="10" id="KW-1185">Reference proteome</keyword>
<dbReference type="Gene3D" id="1.20.1250.20">
    <property type="entry name" value="MFS general substrate transporter like domains"/>
    <property type="match status" value="2"/>
</dbReference>
<dbReference type="OrthoDB" id="5989317at2759"/>
<evidence type="ECO:0000256" key="2">
    <source>
        <dbReference type="ARBA" id="ARBA00005241"/>
    </source>
</evidence>
<dbReference type="Pfam" id="PF12832">
    <property type="entry name" value="MFS_1_like"/>
    <property type="match status" value="1"/>
</dbReference>
<dbReference type="SUPFAM" id="SSF103473">
    <property type="entry name" value="MFS general substrate transporter"/>
    <property type="match status" value="1"/>
</dbReference>
<feature type="compositionally biased region" description="Basic and acidic residues" evidence="6">
    <location>
        <begin position="243"/>
        <end position="258"/>
    </location>
</feature>
<feature type="region of interest" description="Disordered" evidence="6">
    <location>
        <begin position="17"/>
        <end position="39"/>
    </location>
</feature>
<evidence type="ECO:0000256" key="4">
    <source>
        <dbReference type="ARBA" id="ARBA00022989"/>
    </source>
</evidence>
<dbReference type="InterPro" id="IPR024989">
    <property type="entry name" value="MFS_assoc_dom"/>
</dbReference>
<reference evidence="9" key="1">
    <citation type="submission" date="2020-08" db="EMBL/GenBank/DDBJ databases">
        <title>Multicomponent nature underlies the extraordinary mechanical properties of spider dragline silk.</title>
        <authorList>
            <person name="Kono N."/>
            <person name="Nakamura H."/>
            <person name="Mori M."/>
            <person name="Yoshida Y."/>
            <person name="Ohtoshi R."/>
            <person name="Malay A.D."/>
            <person name="Moran D.A.P."/>
            <person name="Tomita M."/>
            <person name="Numata K."/>
            <person name="Arakawa K."/>
        </authorList>
    </citation>
    <scope>NUCLEOTIDE SEQUENCE</scope>
</reference>
<dbReference type="Proteomes" id="UP000886998">
    <property type="component" value="Unassembled WGS sequence"/>
</dbReference>
<evidence type="ECO:0000256" key="7">
    <source>
        <dbReference type="SAM" id="Phobius"/>
    </source>
</evidence>
<dbReference type="EMBL" id="BMAV01009548">
    <property type="protein sequence ID" value="GFY53905.1"/>
    <property type="molecule type" value="Genomic_DNA"/>
</dbReference>
<dbReference type="PANTHER" id="PTHR16172:SF2">
    <property type="entry name" value="MAJOR FACILITATOR SUPERFAMILY DOMAIN-CONTAINING PROTEIN 6"/>
    <property type="match status" value="1"/>
</dbReference>
<feature type="transmembrane region" description="Helical" evidence="7">
    <location>
        <begin position="281"/>
        <end position="303"/>
    </location>
</feature>
<evidence type="ECO:0000313" key="10">
    <source>
        <dbReference type="Proteomes" id="UP000886998"/>
    </source>
</evidence>
<protein>
    <submittedName>
        <fullName evidence="9">Major facilitator superfamily domain-containing protein 6</fullName>
    </submittedName>
</protein>
<feature type="transmembrane region" description="Helical" evidence="7">
    <location>
        <begin position="360"/>
        <end position="378"/>
    </location>
</feature>
<name>A0A8X6XJT3_9ARAC</name>
<feature type="transmembrane region" description="Helical" evidence="7">
    <location>
        <begin position="323"/>
        <end position="340"/>
    </location>
</feature>
<proteinExistence type="inferred from homology"/>
<dbReference type="GO" id="GO:0016020">
    <property type="term" value="C:membrane"/>
    <property type="evidence" value="ECO:0007669"/>
    <property type="project" value="UniProtKB-SubCell"/>
</dbReference>
<keyword evidence="3 7" id="KW-0812">Transmembrane</keyword>
<dbReference type="AlphaFoldDB" id="A0A8X6XJT3"/>
<dbReference type="PANTHER" id="PTHR16172">
    <property type="entry name" value="MAJOR FACILITATOR SUPERFAMILY DOMAIN-CONTAINING PROTEIN 6-LIKE"/>
    <property type="match status" value="1"/>
</dbReference>
<dbReference type="InterPro" id="IPR051717">
    <property type="entry name" value="MFS_MFSD6"/>
</dbReference>
<sequence length="449" mass="50434">MVEMKGLEENRGVAVRGIDNDGFVPPQETNLPPRRDGPHSKRDIIDSLCTNFNQDLLISKTFYFFFFSAFGSLFPLLAVYFKQMGMNATQSGFLIGVRPFVEFLAAPFWGSMADRFRKGKIMLLFSLLSWIVFTLALAFIQPAASSCVTRNATHHVLSIPDKSLSGRDKRSVLVDLDDYDPVYEDQDLIDQVLAFQESEDGAMDVNSTYEDIINDLDEHEVGNWLMGIRKRREQNLKINPQKPSKEDRAGKPTEEKKEPNFMVGNLPIRHIVYKEEDVREVFFLLVLLIVLGEFFSAPAITLADSATISYLAENADNYGKQRMFGSLGWGLAMFFVGIALDQSTAFPDHPCGPHERERNYTICFATFSVLMGCALIAATQLKFDYESFEDQIPMKPVIQNGTEPSVKGTGLPSFLTEGTVMDDSPIPPPPPPKTEETAPKVTYFVFGFF</sequence>
<keyword evidence="4 7" id="KW-1133">Transmembrane helix</keyword>
<evidence type="ECO:0000256" key="6">
    <source>
        <dbReference type="SAM" id="MobiDB-lite"/>
    </source>
</evidence>
<feature type="transmembrane region" description="Helical" evidence="7">
    <location>
        <begin position="62"/>
        <end position="81"/>
    </location>
</feature>
<gene>
    <name evidence="9" type="primary">MFSD6</name>
    <name evidence="9" type="ORF">TNIN_118751</name>
</gene>
<feature type="domain" description="Major facilitator superfamily associated" evidence="8">
    <location>
        <begin position="59"/>
        <end position="381"/>
    </location>
</feature>
<evidence type="ECO:0000256" key="1">
    <source>
        <dbReference type="ARBA" id="ARBA00004141"/>
    </source>
</evidence>
<feature type="transmembrane region" description="Helical" evidence="7">
    <location>
        <begin position="121"/>
        <end position="140"/>
    </location>
</feature>
<evidence type="ECO:0000256" key="3">
    <source>
        <dbReference type="ARBA" id="ARBA00022692"/>
    </source>
</evidence>
<dbReference type="InterPro" id="IPR036259">
    <property type="entry name" value="MFS_trans_sf"/>
</dbReference>
<feature type="region of interest" description="Disordered" evidence="6">
    <location>
        <begin position="235"/>
        <end position="258"/>
    </location>
</feature>